<dbReference type="AlphaFoldDB" id="W2RUR9"/>
<dbReference type="OrthoDB" id="4037694at2759"/>
<dbReference type="Proteomes" id="UP000030752">
    <property type="component" value="Unassembled WGS sequence"/>
</dbReference>
<evidence type="ECO:0000256" key="6">
    <source>
        <dbReference type="ARBA" id="ARBA00022989"/>
    </source>
</evidence>
<evidence type="ECO:0000256" key="5">
    <source>
        <dbReference type="ARBA" id="ARBA00022692"/>
    </source>
</evidence>
<evidence type="ECO:0000256" key="1">
    <source>
        <dbReference type="ARBA" id="ARBA00002689"/>
    </source>
</evidence>
<evidence type="ECO:0000256" key="10">
    <source>
        <dbReference type="ARBA" id="ARBA00032985"/>
    </source>
</evidence>
<proteinExistence type="inferred from homology"/>
<dbReference type="Pfam" id="PF17050">
    <property type="entry name" value="AIM5"/>
    <property type="match status" value="1"/>
</dbReference>
<evidence type="ECO:0000313" key="14">
    <source>
        <dbReference type="Proteomes" id="UP000030752"/>
    </source>
</evidence>
<dbReference type="GO" id="GO:0042407">
    <property type="term" value="P:cristae formation"/>
    <property type="evidence" value="ECO:0007669"/>
    <property type="project" value="InterPro"/>
</dbReference>
<comment type="subcellular location">
    <subcellularLocation>
        <location evidence="2">Membrane</location>
    </subcellularLocation>
    <subcellularLocation>
        <location evidence="11">Mitochondrion inner membrane</location>
        <topology evidence="11">Single-pass membrane protein</topology>
    </subcellularLocation>
</comment>
<comment type="similarity">
    <text evidence="3 11">Belongs to the MICOS complex subunit Mic12 family.</text>
</comment>
<dbReference type="eggNOG" id="ENOG502SC1K">
    <property type="taxonomic scope" value="Eukaryota"/>
</dbReference>
<comment type="function">
    <text evidence="1 11">Component of the MICOS complex, a large protein complex of the mitochondrial inner membrane that plays crucial roles in the maintenance of crista junctions, inner membrane architecture, and formation of contact sites to the outer membrane.</text>
</comment>
<feature type="region of interest" description="Disordered" evidence="12">
    <location>
        <begin position="120"/>
        <end position="163"/>
    </location>
</feature>
<evidence type="ECO:0000256" key="11">
    <source>
        <dbReference type="RuleBase" id="RU363010"/>
    </source>
</evidence>
<name>W2RUR9_CYPE1</name>
<dbReference type="HOGENOM" id="CLU_056216_1_0_1"/>
<keyword evidence="7 11" id="KW-0496">Mitochondrion</keyword>
<evidence type="ECO:0000313" key="13">
    <source>
        <dbReference type="EMBL" id="ETN40050.1"/>
    </source>
</evidence>
<dbReference type="InParanoid" id="W2RUR9"/>
<dbReference type="RefSeq" id="XP_008716893.1">
    <property type="nucleotide sequence ID" value="XM_008718671.1"/>
</dbReference>
<keyword evidence="14" id="KW-1185">Reference proteome</keyword>
<protein>
    <recommendedName>
        <fullName evidence="4 11">MICOS complex subunit MIC12</fullName>
    </recommendedName>
    <alternativeName>
        <fullName evidence="10 11">Altered inheritance of mitochondria protein 5, mitochondrial</fullName>
    </alternativeName>
    <alternativeName>
        <fullName evidence="9 11">Found in mitochondrial proteome protein 51</fullName>
    </alternativeName>
</protein>
<accession>W2RUR9</accession>
<organism evidence="13 14">
    <name type="scientific">Cyphellophora europaea (strain CBS 101466)</name>
    <name type="common">Phialophora europaea</name>
    <dbReference type="NCBI Taxonomy" id="1220924"/>
    <lineage>
        <taxon>Eukaryota</taxon>
        <taxon>Fungi</taxon>
        <taxon>Dikarya</taxon>
        <taxon>Ascomycota</taxon>
        <taxon>Pezizomycotina</taxon>
        <taxon>Eurotiomycetes</taxon>
        <taxon>Chaetothyriomycetidae</taxon>
        <taxon>Chaetothyriales</taxon>
        <taxon>Cyphellophoraceae</taxon>
        <taxon>Cyphellophora</taxon>
    </lineage>
</organism>
<evidence type="ECO:0000256" key="9">
    <source>
        <dbReference type="ARBA" id="ARBA00032159"/>
    </source>
</evidence>
<keyword evidence="8 11" id="KW-0472">Membrane</keyword>
<dbReference type="VEuPathDB" id="FungiDB:HMPREF1541_04325"/>
<dbReference type="GO" id="GO:0061617">
    <property type="term" value="C:MICOS complex"/>
    <property type="evidence" value="ECO:0007669"/>
    <property type="project" value="UniProtKB-UniRule"/>
</dbReference>
<keyword evidence="6 11" id="KW-1133">Transmembrane helix</keyword>
<evidence type="ECO:0000256" key="12">
    <source>
        <dbReference type="SAM" id="MobiDB-lite"/>
    </source>
</evidence>
<dbReference type="GO" id="GO:0044284">
    <property type="term" value="C:mitochondrial crista junction"/>
    <property type="evidence" value="ECO:0007669"/>
    <property type="project" value="InterPro"/>
</dbReference>
<dbReference type="EMBL" id="KB822720">
    <property type="protein sequence ID" value="ETN40050.1"/>
    <property type="molecule type" value="Genomic_DNA"/>
</dbReference>
<feature type="transmembrane region" description="Helical" evidence="11">
    <location>
        <begin position="6"/>
        <end position="24"/>
    </location>
</feature>
<evidence type="ECO:0000256" key="2">
    <source>
        <dbReference type="ARBA" id="ARBA00004370"/>
    </source>
</evidence>
<evidence type="ECO:0000256" key="4">
    <source>
        <dbReference type="ARBA" id="ARBA00018170"/>
    </source>
</evidence>
<evidence type="ECO:0000256" key="3">
    <source>
        <dbReference type="ARBA" id="ARBA00009188"/>
    </source>
</evidence>
<dbReference type="InterPro" id="IPR031463">
    <property type="entry name" value="Mic12"/>
</dbReference>
<keyword evidence="11" id="KW-0999">Mitochondrion inner membrane</keyword>
<dbReference type="GeneID" id="19971664"/>
<evidence type="ECO:0000256" key="7">
    <source>
        <dbReference type="ARBA" id="ARBA00023128"/>
    </source>
</evidence>
<gene>
    <name evidence="13" type="ORF">HMPREF1541_04325</name>
</gene>
<reference evidence="13 14" key="1">
    <citation type="submission" date="2013-03" db="EMBL/GenBank/DDBJ databases">
        <title>The Genome Sequence of Phialophora europaea CBS 101466.</title>
        <authorList>
            <consortium name="The Broad Institute Genomics Platform"/>
            <person name="Cuomo C."/>
            <person name="de Hoog S."/>
            <person name="Gorbushina A."/>
            <person name="Walker B."/>
            <person name="Young S.K."/>
            <person name="Zeng Q."/>
            <person name="Gargeya S."/>
            <person name="Fitzgerald M."/>
            <person name="Haas B."/>
            <person name="Abouelleil A."/>
            <person name="Allen A.W."/>
            <person name="Alvarado L."/>
            <person name="Arachchi H.M."/>
            <person name="Berlin A.M."/>
            <person name="Chapman S.B."/>
            <person name="Gainer-Dewar J."/>
            <person name="Goldberg J."/>
            <person name="Griggs A."/>
            <person name="Gujja S."/>
            <person name="Hansen M."/>
            <person name="Howarth C."/>
            <person name="Imamovic A."/>
            <person name="Ireland A."/>
            <person name="Larimer J."/>
            <person name="McCowan C."/>
            <person name="Murphy C."/>
            <person name="Pearson M."/>
            <person name="Poon T.W."/>
            <person name="Priest M."/>
            <person name="Roberts A."/>
            <person name="Saif S."/>
            <person name="Shea T."/>
            <person name="Sisk P."/>
            <person name="Sykes S."/>
            <person name="Wortman J."/>
            <person name="Nusbaum C."/>
            <person name="Birren B."/>
        </authorList>
    </citation>
    <scope>NUCLEOTIDE SEQUENCE [LARGE SCALE GENOMIC DNA]</scope>
    <source>
        <strain evidence="13 14">CBS 101466</strain>
    </source>
</reference>
<keyword evidence="5 11" id="KW-0812">Transmembrane</keyword>
<evidence type="ECO:0000256" key="8">
    <source>
        <dbReference type="ARBA" id="ARBA00023136"/>
    </source>
</evidence>
<comment type="subunit">
    <text evidence="11">Component of the mitochondrial contact site and cristae organizing system (MICOS) complex.</text>
</comment>
<sequence length="163" mass="18667">MGFTTGFLGGFTLTTGVLYLTIYLHKANRNVQHTILQQSSQLLHNVVEPPAPRPDPPPYEVKRAGLSEQLKDRWNSELEKMVSRIQTTDWTEQREIYTDKITNAWNNLRQTEQVKELEQKAKEAVDSAKDGAKDIVDSAKSETKDKVEAAKEKSREPRLLEMR</sequence>